<evidence type="ECO:0000313" key="2">
    <source>
        <dbReference type="Proteomes" id="UP001205486"/>
    </source>
</evidence>
<organism evidence="1 2">
    <name type="scientific">Nitrobacter winogradskyi</name>
    <name type="common">Nitrobacter agilis</name>
    <dbReference type="NCBI Taxonomy" id="913"/>
    <lineage>
        <taxon>Bacteria</taxon>
        <taxon>Pseudomonadati</taxon>
        <taxon>Pseudomonadota</taxon>
        <taxon>Alphaproteobacteria</taxon>
        <taxon>Hyphomicrobiales</taxon>
        <taxon>Nitrobacteraceae</taxon>
        <taxon>Nitrobacter</taxon>
    </lineage>
</organism>
<gene>
    <name evidence="1" type="ORF">J2S34_003861</name>
</gene>
<sequence length="137" mass="14710">MSFVRRRSVHRRSFLVTTVGLVGALSVARRAQASELAATRSQPEASLGQRGAPSLNLKTIGPMHEVVSIRSSNNGYRLTMASGATVSLSEFNLHFKTDSSERGPVKGRPVLLRTGMQGDRATIIFSDPSEIGPAISM</sequence>
<dbReference type="EMBL" id="JALJZS010000006">
    <property type="protein sequence ID" value="MCP2001375.1"/>
    <property type="molecule type" value="Genomic_DNA"/>
</dbReference>
<comment type="caution">
    <text evidence="1">The sequence shown here is derived from an EMBL/GenBank/DDBJ whole genome shotgun (WGS) entry which is preliminary data.</text>
</comment>
<reference evidence="1" key="1">
    <citation type="submission" date="2022-03" db="EMBL/GenBank/DDBJ databases">
        <title>Interactions between chemoautotrophic and heterotrophic bacteria.</title>
        <authorList>
            <person name="Santoro A."/>
        </authorList>
    </citation>
    <scope>NUCLEOTIDE SEQUENCE</scope>
    <source>
        <strain evidence="1">Nb-106</strain>
    </source>
</reference>
<evidence type="ECO:0000313" key="1">
    <source>
        <dbReference type="EMBL" id="MCP2001375.1"/>
    </source>
</evidence>
<name>A0ACC6AR49_NITWI</name>
<keyword evidence="2" id="KW-1185">Reference proteome</keyword>
<proteinExistence type="predicted"/>
<accession>A0ACC6AR49</accession>
<dbReference type="Proteomes" id="UP001205486">
    <property type="component" value="Unassembled WGS sequence"/>
</dbReference>
<protein>
    <submittedName>
        <fullName evidence="1">Cytochrome c</fullName>
    </submittedName>
</protein>